<keyword evidence="4" id="KW-1185">Reference proteome</keyword>
<accession>A0ABT4RNH2</accession>
<feature type="chain" id="PRO_5046625889" description="Carboxypeptidase regulatory-like domain-containing protein" evidence="2">
    <location>
        <begin position="26"/>
        <end position="580"/>
    </location>
</feature>
<keyword evidence="2" id="KW-0732">Signal</keyword>
<dbReference type="SUPFAM" id="SSF49464">
    <property type="entry name" value="Carboxypeptidase regulatory domain-like"/>
    <property type="match status" value="1"/>
</dbReference>
<evidence type="ECO:0000313" key="4">
    <source>
        <dbReference type="Proteomes" id="UP001147700"/>
    </source>
</evidence>
<dbReference type="RefSeq" id="WP_270006555.1">
    <property type="nucleotide sequence ID" value="NZ_JAPCID010000030.1"/>
</dbReference>
<dbReference type="Proteomes" id="UP001147700">
    <property type="component" value="Unassembled WGS sequence"/>
</dbReference>
<protein>
    <recommendedName>
        <fullName evidence="5">Carboxypeptidase regulatory-like domain-containing protein</fullName>
    </recommendedName>
</protein>
<reference evidence="3" key="1">
    <citation type="submission" date="2022-10" db="EMBL/GenBank/DDBJ databases">
        <title>The WGS of Solirubrobacter sp. CPCC 204708.</title>
        <authorList>
            <person name="Jiang Z."/>
        </authorList>
    </citation>
    <scope>NUCLEOTIDE SEQUENCE</scope>
    <source>
        <strain evidence="3">CPCC 204708</strain>
    </source>
</reference>
<evidence type="ECO:0000313" key="3">
    <source>
        <dbReference type="EMBL" id="MDA0139840.1"/>
    </source>
</evidence>
<dbReference type="InterPro" id="IPR008969">
    <property type="entry name" value="CarboxyPept-like_regulatory"/>
</dbReference>
<feature type="signal peptide" evidence="2">
    <location>
        <begin position="1"/>
        <end position="25"/>
    </location>
</feature>
<sequence>MGRFITQVLLLALLFAATHTATAHAGTMTLYSCHTPSGKSVGTYGWEKYDPGGRFVGVANDSCSIGPSGVLRVQTGDSENVSTAGWQFRIAANTSLAWFEVAVCGGRSQSSAAAVAHVTSAATETLANSVTSFNQTLGCAGTAPWCCHAPNMVRGGGPGISGLLVLSICVFWCGGSKAEASSLKASVTDVQAPVASPRTGSLLSASTQLGIETLTFDATDVGVGVFRAVIEARIDRAGEWKDVVSAPVQTGGTCTPLRETDYLYEFDSPQPCPLSVRDREIVLNPGVLPVGSHDLRVTVEDASGNKTALVPAKVYTVPAPPVVKPPPVIDDPIDPGASPTPTPSPSSEDGAPNGTAAPQAGEPAASGTAQLTIVGPSSRTVKGDGATVIQGRLTDAAGQPIVGAVLNVQARAFLPKPRTATGAWKAIGTATTNQNGEYGAKVPGGASRTLLVSYRRLVSDALPAALAQIDVLVPATIAVRPNSTRIRNGRSVVFSGRVAGPIPRGGVLVALEVREPGRWIPVATTKRWVRTKRDGSFRLSYRFRSTFNAATYRFRVVADEDSAFAYARGTSKTIAVRVSP</sequence>
<feature type="compositionally biased region" description="Pro residues" evidence="1">
    <location>
        <begin position="320"/>
        <end position="329"/>
    </location>
</feature>
<dbReference type="PROSITE" id="PS51257">
    <property type="entry name" value="PROKAR_LIPOPROTEIN"/>
    <property type="match status" value="1"/>
</dbReference>
<comment type="caution">
    <text evidence="3">The sequence shown here is derived from an EMBL/GenBank/DDBJ whole genome shotgun (WGS) entry which is preliminary data.</text>
</comment>
<gene>
    <name evidence="3" type="ORF">OJ962_20225</name>
</gene>
<proteinExistence type="predicted"/>
<name>A0ABT4RNH2_9ACTN</name>
<evidence type="ECO:0008006" key="5">
    <source>
        <dbReference type="Google" id="ProtNLM"/>
    </source>
</evidence>
<evidence type="ECO:0000256" key="1">
    <source>
        <dbReference type="SAM" id="MobiDB-lite"/>
    </source>
</evidence>
<feature type="region of interest" description="Disordered" evidence="1">
    <location>
        <begin position="320"/>
        <end position="367"/>
    </location>
</feature>
<dbReference type="EMBL" id="JAPCID010000030">
    <property type="protein sequence ID" value="MDA0139840.1"/>
    <property type="molecule type" value="Genomic_DNA"/>
</dbReference>
<evidence type="ECO:0000256" key="2">
    <source>
        <dbReference type="SAM" id="SignalP"/>
    </source>
</evidence>
<organism evidence="3 4">
    <name type="scientific">Solirubrobacter deserti</name>
    <dbReference type="NCBI Taxonomy" id="2282478"/>
    <lineage>
        <taxon>Bacteria</taxon>
        <taxon>Bacillati</taxon>
        <taxon>Actinomycetota</taxon>
        <taxon>Thermoleophilia</taxon>
        <taxon>Solirubrobacterales</taxon>
        <taxon>Solirubrobacteraceae</taxon>
        <taxon>Solirubrobacter</taxon>
    </lineage>
</organism>